<feature type="compositionally biased region" description="Basic and acidic residues" evidence="1">
    <location>
        <begin position="418"/>
        <end position="442"/>
    </location>
</feature>
<accession>A0ABW2QIR7</accession>
<keyword evidence="2" id="KW-1133">Transmembrane helix</keyword>
<feature type="compositionally biased region" description="Acidic residues" evidence="1">
    <location>
        <begin position="529"/>
        <end position="541"/>
    </location>
</feature>
<feature type="compositionally biased region" description="Basic and acidic residues" evidence="1">
    <location>
        <begin position="396"/>
        <end position="411"/>
    </location>
</feature>
<dbReference type="InterPro" id="IPR010920">
    <property type="entry name" value="LSM_dom_sf"/>
</dbReference>
<evidence type="ECO:0000256" key="2">
    <source>
        <dbReference type="SAM" id="Phobius"/>
    </source>
</evidence>
<keyword evidence="5" id="KW-1185">Reference proteome</keyword>
<dbReference type="Pfam" id="PF00924">
    <property type="entry name" value="MS_channel_2nd"/>
    <property type="match status" value="1"/>
</dbReference>
<feature type="transmembrane region" description="Helical" evidence="2">
    <location>
        <begin position="16"/>
        <end position="38"/>
    </location>
</feature>
<dbReference type="EMBL" id="JBHTCQ010000005">
    <property type="protein sequence ID" value="MFC7407153.1"/>
    <property type="molecule type" value="Genomic_DNA"/>
</dbReference>
<dbReference type="SUPFAM" id="SSF50182">
    <property type="entry name" value="Sm-like ribonucleoproteins"/>
    <property type="match status" value="1"/>
</dbReference>
<evidence type="ECO:0000313" key="5">
    <source>
        <dbReference type="Proteomes" id="UP001596455"/>
    </source>
</evidence>
<name>A0ABW2QIR7_9MICO</name>
<feature type="transmembrane region" description="Helical" evidence="2">
    <location>
        <begin position="59"/>
        <end position="78"/>
    </location>
</feature>
<organism evidence="4 5">
    <name type="scientific">Georgenia alba</name>
    <dbReference type="NCBI Taxonomy" id="2233858"/>
    <lineage>
        <taxon>Bacteria</taxon>
        <taxon>Bacillati</taxon>
        <taxon>Actinomycetota</taxon>
        <taxon>Actinomycetes</taxon>
        <taxon>Micrococcales</taxon>
        <taxon>Bogoriellaceae</taxon>
        <taxon>Georgenia</taxon>
    </lineage>
</organism>
<evidence type="ECO:0000313" key="4">
    <source>
        <dbReference type="EMBL" id="MFC7407153.1"/>
    </source>
</evidence>
<keyword evidence="2" id="KW-0812">Transmembrane</keyword>
<proteinExistence type="predicted"/>
<dbReference type="Gene3D" id="1.10.287.1260">
    <property type="match status" value="1"/>
</dbReference>
<feature type="compositionally biased region" description="Low complexity" evidence="1">
    <location>
        <begin position="465"/>
        <end position="483"/>
    </location>
</feature>
<dbReference type="PANTHER" id="PTHR30566:SF25">
    <property type="entry name" value="INNER MEMBRANE PROTEIN"/>
    <property type="match status" value="1"/>
</dbReference>
<reference evidence="5" key="1">
    <citation type="journal article" date="2019" name="Int. J. Syst. Evol. Microbiol.">
        <title>The Global Catalogue of Microorganisms (GCM) 10K type strain sequencing project: providing services to taxonomists for standard genome sequencing and annotation.</title>
        <authorList>
            <consortium name="The Broad Institute Genomics Platform"/>
            <consortium name="The Broad Institute Genome Sequencing Center for Infectious Disease"/>
            <person name="Wu L."/>
            <person name="Ma J."/>
        </authorList>
    </citation>
    <scope>NUCLEOTIDE SEQUENCE [LARGE SCALE GENOMIC DNA]</scope>
    <source>
        <strain evidence="5">JCM 1490</strain>
    </source>
</reference>
<comment type="caution">
    <text evidence="4">The sequence shown here is derived from an EMBL/GenBank/DDBJ whole genome shotgun (WGS) entry which is preliminary data.</text>
</comment>
<feature type="domain" description="Mechanosensitive ion channel MscS" evidence="3">
    <location>
        <begin position="189"/>
        <end position="255"/>
    </location>
</feature>
<evidence type="ECO:0000259" key="3">
    <source>
        <dbReference type="Pfam" id="PF00924"/>
    </source>
</evidence>
<feature type="region of interest" description="Disordered" evidence="1">
    <location>
        <begin position="394"/>
        <end position="593"/>
    </location>
</feature>
<dbReference type="RefSeq" id="WP_382396681.1">
    <property type="nucleotide sequence ID" value="NZ_JBHTCQ010000005.1"/>
</dbReference>
<feature type="compositionally biased region" description="Basic and acidic residues" evidence="1">
    <location>
        <begin position="506"/>
        <end position="518"/>
    </location>
</feature>
<sequence>MDTEQTIELTFRAVSVALWTSVGLVGGFLAAVLIAALIRVIARGKPVARFIRQRCRRPFLVIGTVVGTWIGFVASTPIPRGVEEPTWRAATQHTLLIVLIATAVWLAAGLIRVAEDVILARLGDDATSGRSRRIQTQSQVIRRVAVAVVVIIGIAGILLTFPGARAAGASILASAGIISVVAGLAAQTTLGSVFAGLQIALTDSLRVDDIVIVEEEFGYIEEITLTYVVVRIWDDRRMVMPSTYFTTTPFENWTRRAPSLLGTVELDVDWRVPIPAVRAELERLLGASELWDHRVGVLQVYDATGGFIRIRALVSAKDAPTITDLKYYLRESLVDWLQTNAPYALPRSRVDEYRVTQEPDGPALSSGVLAEEMAELSTPEHLPPDELAVDTLTDLRAQEDPERRKVREAAARRARRRAEREDRKRVREGLPVRHDPRPRPSVDKTVVMNIPLPERTSLKGRTVDPETATEPGPTTSSGSHPSAFFTGSPEAEKRAEDFSGPSEEVYTERQRAAERRAAEQTGEIPESGGDQDEPATEETTAEEQPTSPVTATGETARLEATDETGDETDDETGDETREVDEDENPMGRRGDPL</sequence>
<dbReference type="Proteomes" id="UP001596455">
    <property type="component" value="Unassembled WGS sequence"/>
</dbReference>
<dbReference type="InterPro" id="IPR006685">
    <property type="entry name" value="MscS_channel_2nd"/>
</dbReference>
<protein>
    <submittedName>
        <fullName evidence="4">Mechanosensitive ion channel domain-containing protein</fullName>
    </submittedName>
</protein>
<feature type="transmembrane region" description="Helical" evidence="2">
    <location>
        <begin position="90"/>
        <end position="111"/>
    </location>
</feature>
<gene>
    <name evidence="4" type="ORF">ACFQQL_18700</name>
</gene>
<feature type="transmembrane region" description="Helical" evidence="2">
    <location>
        <begin position="140"/>
        <end position="161"/>
    </location>
</feature>
<evidence type="ECO:0000256" key="1">
    <source>
        <dbReference type="SAM" id="MobiDB-lite"/>
    </source>
</evidence>
<keyword evidence="2" id="KW-0472">Membrane</keyword>
<dbReference type="PANTHER" id="PTHR30566">
    <property type="entry name" value="YNAI-RELATED MECHANOSENSITIVE ION CHANNEL"/>
    <property type="match status" value="1"/>
</dbReference>
<feature type="compositionally biased region" description="Acidic residues" evidence="1">
    <location>
        <begin position="561"/>
        <end position="584"/>
    </location>
</feature>